<dbReference type="Pfam" id="PF23096">
    <property type="entry name" value="HEAT_PSME4"/>
    <property type="match status" value="2"/>
</dbReference>
<dbReference type="EMBL" id="CAJNOW010000005">
    <property type="protein sequence ID" value="CAF1204537.1"/>
    <property type="molecule type" value="Genomic_DNA"/>
</dbReference>
<evidence type="ECO:0000256" key="2">
    <source>
        <dbReference type="ARBA" id="ARBA00004496"/>
    </source>
</evidence>
<feature type="domain" description="Proteasome activator complex subunit 4 C-terminal" evidence="9">
    <location>
        <begin position="2401"/>
        <end position="2487"/>
    </location>
</feature>
<dbReference type="Pfam" id="PF11919">
    <property type="entry name" value="PSME4_C"/>
    <property type="match status" value="2"/>
</dbReference>
<evidence type="ECO:0000256" key="5">
    <source>
        <dbReference type="ARBA" id="ARBA00022737"/>
    </source>
</evidence>
<keyword evidence="7" id="KW-0234">DNA repair</keyword>
<dbReference type="InterPro" id="IPR032430">
    <property type="entry name" value="Blm10_mid"/>
</dbReference>
<evidence type="ECO:0000259" key="11">
    <source>
        <dbReference type="Pfam" id="PF23096"/>
    </source>
</evidence>
<dbReference type="GO" id="GO:0010499">
    <property type="term" value="P:proteasomal ubiquitin-independent protein catabolic process"/>
    <property type="evidence" value="ECO:0007669"/>
    <property type="project" value="TreeGrafter"/>
</dbReference>
<evidence type="ECO:0000256" key="3">
    <source>
        <dbReference type="ARBA" id="ARBA00005739"/>
    </source>
</evidence>
<dbReference type="PANTHER" id="PTHR32170">
    <property type="entry name" value="PROTEASOME ACTIVATOR COMPLEX SUBUNIT 4"/>
    <property type="match status" value="1"/>
</dbReference>
<dbReference type="Proteomes" id="UP000663834">
    <property type="component" value="Unassembled WGS sequence"/>
</dbReference>
<evidence type="ECO:0000313" key="12">
    <source>
        <dbReference type="EMBL" id="CAF1204537.1"/>
    </source>
</evidence>
<dbReference type="GO" id="GO:0070628">
    <property type="term" value="F:proteasome binding"/>
    <property type="evidence" value="ECO:0007669"/>
    <property type="project" value="InterPro"/>
</dbReference>
<dbReference type="Pfam" id="PF16507">
    <property type="entry name" value="HEAT_PSME4_mid"/>
    <property type="match status" value="1"/>
</dbReference>
<evidence type="ECO:0000256" key="1">
    <source>
        <dbReference type="ARBA" id="ARBA00004324"/>
    </source>
</evidence>
<dbReference type="InterPro" id="IPR035309">
    <property type="entry name" value="PSME4"/>
</dbReference>
<dbReference type="SUPFAM" id="SSF48371">
    <property type="entry name" value="ARM repeat"/>
    <property type="match status" value="3"/>
</dbReference>
<feature type="domain" description="Proteasome activator complex subunit 4-like HEAT repeat-like" evidence="11">
    <location>
        <begin position="2033"/>
        <end position="2124"/>
    </location>
</feature>
<evidence type="ECO:0000256" key="4">
    <source>
        <dbReference type="ARBA" id="ARBA00022490"/>
    </source>
</evidence>
<dbReference type="GO" id="GO:0016504">
    <property type="term" value="F:peptidase activator activity"/>
    <property type="evidence" value="ECO:0007669"/>
    <property type="project" value="InterPro"/>
</dbReference>
<keyword evidence="8" id="KW-0539">Nucleus</keyword>
<evidence type="ECO:0000256" key="7">
    <source>
        <dbReference type="ARBA" id="ARBA00023204"/>
    </source>
</evidence>
<dbReference type="InterPro" id="IPR055455">
    <property type="entry name" value="HEAT_PSME4"/>
</dbReference>
<keyword evidence="4" id="KW-0963">Cytoplasm</keyword>
<proteinExistence type="inferred from homology"/>
<comment type="subcellular location">
    <subcellularLocation>
        <location evidence="2">Cytoplasm</location>
    </subcellularLocation>
    <subcellularLocation>
        <location evidence="1">Nucleus speckle</location>
    </subcellularLocation>
</comment>
<dbReference type="GO" id="GO:0005829">
    <property type="term" value="C:cytosol"/>
    <property type="evidence" value="ECO:0007669"/>
    <property type="project" value="TreeGrafter"/>
</dbReference>
<evidence type="ECO:0000313" key="13">
    <source>
        <dbReference type="Proteomes" id="UP000663834"/>
    </source>
</evidence>
<evidence type="ECO:0000256" key="6">
    <source>
        <dbReference type="ARBA" id="ARBA00022763"/>
    </source>
</evidence>
<dbReference type="InterPro" id="IPR016024">
    <property type="entry name" value="ARM-type_fold"/>
</dbReference>
<dbReference type="Gene3D" id="1.25.10.10">
    <property type="entry name" value="Leucine-rich Repeat Variant"/>
    <property type="match status" value="2"/>
</dbReference>
<keyword evidence="5" id="KW-0677">Repeat</keyword>
<name>A0A814WMY2_9BILA</name>
<evidence type="ECO:0000256" key="8">
    <source>
        <dbReference type="ARBA" id="ARBA00023242"/>
    </source>
</evidence>
<comment type="caution">
    <text evidence="12">The sequence shown here is derived from an EMBL/GenBank/DDBJ whole genome shotgun (WGS) entry which is preliminary data.</text>
</comment>
<reference evidence="12" key="1">
    <citation type="submission" date="2021-02" db="EMBL/GenBank/DDBJ databases">
        <authorList>
            <person name="Nowell W R."/>
        </authorList>
    </citation>
    <scope>NUCLEOTIDE SEQUENCE</scope>
</reference>
<feature type="domain" description="Proteasome activator complex subunit 4-like HEAT repeat-like" evidence="11">
    <location>
        <begin position="1103"/>
        <end position="1370"/>
    </location>
</feature>
<dbReference type="InterPro" id="IPR011989">
    <property type="entry name" value="ARM-like"/>
</dbReference>
<feature type="domain" description="Proteasome activator Blm10 middle HEAT repeats region" evidence="10">
    <location>
        <begin position="312"/>
        <end position="781"/>
    </location>
</feature>
<keyword evidence="6" id="KW-0227">DNA damage</keyword>
<comment type="similarity">
    <text evidence="3">Belongs to the BLM10 family.</text>
</comment>
<dbReference type="OrthoDB" id="17907at2759"/>
<gene>
    <name evidence="12" type="ORF">KQP761_LOCUS25</name>
</gene>
<dbReference type="GO" id="GO:0016607">
    <property type="term" value="C:nuclear speck"/>
    <property type="evidence" value="ECO:0007669"/>
    <property type="project" value="UniProtKB-SubCell"/>
</dbReference>
<feature type="domain" description="Proteasome activator complex subunit 4 C-terminal" evidence="9">
    <location>
        <begin position="1647"/>
        <end position="1719"/>
    </location>
</feature>
<evidence type="ECO:0000259" key="9">
    <source>
        <dbReference type="Pfam" id="PF11919"/>
    </source>
</evidence>
<accession>A0A814WMY2</accession>
<dbReference type="InterPro" id="IPR021843">
    <property type="entry name" value="PSME4_C"/>
</dbReference>
<dbReference type="PANTHER" id="PTHR32170:SF3">
    <property type="entry name" value="PROTEASOME ACTIVATOR COMPLEX SUBUNIT 4"/>
    <property type="match status" value="1"/>
</dbReference>
<evidence type="ECO:0008006" key="14">
    <source>
        <dbReference type="Google" id="ProtNLM"/>
    </source>
</evidence>
<sequence length="2487" mass="289579">MIHGKEEMDDNNLQKPNVYNRYLPFYDSIQRQAYEKFDEIRMHLSRIIQLREIRPGFSIWSSKLQQFISLYGYYFTKADHLKLIDFYLSILSIDNLSLTNVQICFNLLQVLLQKSHLITRDELIIDWRLLYQWAKLIRFHHDQDYSLVVMSHGVEQSFLNCIPYCRFYFSITATQEILDEFRPWLCPFDSAFNDAMYFFDLLLPVNLPPNLLNQGFKLWLSEFLGIWESVSNNPDWEVNMIRIFCFVAWYNIGYIDWEPWLSRIFTRFLKSLSLPVGSLSIAAQKKDTYPIPTVGSLIVAMMGNGSSCLQYLRNLFTATKSFYYPSNTGDFQHGIVQFLAELTQSFIDRVHLESKTDRIWQFKPLQSYRLTEQDITDFVNCVKEHVFISIFNKTHQEDAAKAFRNLAMLRPELVVPTIVEQLFSSVNSINEPHRFTSTLSCLTGITRQIVQQTLNFPQGQTYVLPLLMSVLPGIDSNDFDKTSKTFQFLKAILMLITCVDCSSAINIRNDLTEVEKEVCLSTAQFEDFIIEFLNRIFQMIDSLSTELSDGSVAITVNDDNTEIELTPVITGIVQQCSSKIFQVVQEKIMCFLAASSFTPRVSKLLTDLVQPILEANPIETLKYIMPQTCERIEKIMHDSATTILTDHKGDMELTWCLILFSKLLQARGDTLLIYKSMILSVFHRCIHIIHKKSYEAIANAAKNLLKSLSHVYPIDYRMTMENIDGPFTDFLPIRAWGQHVEFDKLQPQFHIPNAEEVDLACEFVETFIYPELTLLNQRSSDMSNDERLRSLTLVLFIAIGCLRMVPRIDSEEVLDLAPSVAPFDFKYKGQYTVYVKEPKFKENLRMRLIIDIGKLLDHLVERHSDDVSSILTALKIYSLPSSYYGLLASDQHKLCNDFEILKYSFENKLNGKRHHPRFVIIKFLAKQIEVTSEHDCSVITVVVSQLFSLTNYQSLTEIDKQVILKLVELSINRYSEIRRDAQVYLFDILKRYLFSYNVVVDHILELLNTQDEVDHDRIKGCLYVLLGNDSVFLPAKHSWSLLEKLWPSIAGTMHATKISTQNLLDQILEKIFKQFDTLAIIEDTNAISIRAAVALWRPLEPKEVACHCISAICRLQKPPRIYAEKTLEEILHRSINNECHPGDRDDNLWITINDYKPPKTQTEWEQTCFLDKSFHGYYKWPKIIKYPLNKRERYTRENMPEQVAILYDRFIDKKYVAQFIQFMVLDKETDNSLDVTRYRMFKGLFRNFGSVFVEIFMEQLDALIRVKIKEKQEACQRVAAEIVAGMIRGSKYWTLEMLDELWSKLTPFLNEACKNLSSEEVLGWCEGFWLIMTDVDPRRMYRVVEFMHSLINTSSTTNTFIETSRWHLVQQLVNFEWRIPAVWHTINDHAKDMLAHPYKSVRECIASILGISLSHDITLPNGQVTRHPSVDLFSDGIHERLKRAIEICKTTPLENISGEIMEIDPKACQALNFIETVIELCIEIASRSLQPIKHGIIRLFPDLCNIESIVANDQSIRDRLTLSRMCIAVTYLHVSFIQALIEQIEYVCTNSKWHARCAAIEFAQHMIFCNLFNARPFASRIRELILKCLFDEQFEVRTIASVTLAGFYQCGFIEIVKEDLKYFRLMSKTNYFIKIDGKKVTSTEYIVKRHGGVLGLCAIVLSSPYDISIHVPDALMLLCEHSQDPNLIRKSIKNTLSEFRRTHHDSWHEHREKFTKDELIYSLSSIYYGVFKHDADKLHKHFEAAKNSFINKLYGERQYPRFLMIERITLQCERFSLTNFQSLTEIDKQVILKLFELSIHRYSEVRRDAQGYLFSVLNRYLFSYQIIVDRIIELLNSPSDIDHDQIKGCLYILLGNHSFFLPTKHSWSMIERLWPAMARTTHAKKPTTQRLMDHINETIGKQFDTQALVEDTNDVSRKAAVDIWKPLDPVDLESRDQIRQQRNEENMQSYNNLMETLNSLLRGDSLTWRQQETTMSLMWLLLQKRVPIPSSCIRTFVDFLVHDNVELRKISEEGITAFSRLQKPQFYGKIIHTSEIVAGMIRGSKYWTIEMLDELWLKLTPLLNEVCSNLGPETLSYWASCFKLGLEDEDPRRMHRVINYLRSLINTTATGNTFMETSRWYLVQTLTNFEWRVPSIWCMINEQAKELLDHPYKAIRERIAIVLSSSLTFDVTLFNGQSTRHPNANKFLDTIRERLGHAIEIYEKTPLANVSGQTVEIDPEARKALNFIETVIQMHTHLFSKCLQPIKSSIIRLFPYLCEIESIVANDDFIRKNLTVSRTCVAMTYLHKNLMEELIEQLEQVCSSSKWHARRAAMEFTQNMIFCNLFNVRPYAQRLRQLVFKCLFDEQFEVRSVASVTLSGFYQCGFIQINNEDLKYFRSMSKTSYFTKIDGKKVTSPENVVKRHGGVLGLCAIVLSSPYEIPNHVPEALMLLCEHSHDPDLIQKSIKKALSEFRRTHHDSWHEHREKFTEDQLVILADVLISPSYYA</sequence>
<dbReference type="GO" id="GO:0006281">
    <property type="term" value="P:DNA repair"/>
    <property type="evidence" value="ECO:0007669"/>
    <property type="project" value="UniProtKB-KW"/>
</dbReference>
<organism evidence="12 13">
    <name type="scientific">Rotaria magnacalcarata</name>
    <dbReference type="NCBI Taxonomy" id="392030"/>
    <lineage>
        <taxon>Eukaryota</taxon>
        <taxon>Metazoa</taxon>
        <taxon>Spiralia</taxon>
        <taxon>Gnathifera</taxon>
        <taxon>Rotifera</taxon>
        <taxon>Eurotatoria</taxon>
        <taxon>Bdelloidea</taxon>
        <taxon>Philodinida</taxon>
        <taxon>Philodinidae</taxon>
        <taxon>Rotaria</taxon>
    </lineage>
</organism>
<protein>
    <recommendedName>
        <fullName evidence="14">Proteasome activator subunit 4</fullName>
    </recommendedName>
</protein>
<evidence type="ECO:0000259" key="10">
    <source>
        <dbReference type="Pfam" id="PF16507"/>
    </source>
</evidence>